<comment type="cofactor">
    <cofactor evidence="1 6">
        <name>heme</name>
        <dbReference type="ChEBI" id="CHEBI:30413"/>
    </cofactor>
</comment>
<dbReference type="PANTHER" id="PTHR24304:SF2">
    <property type="entry name" value="24-HYDROXYCHOLESTEROL 7-ALPHA-HYDROXYLASE"/>
    <property type="match status" value="1"/>
</dbReference>
<dbReference type="GO" id="GO:0005506">
    <property type="term" value="F:iron ion binding"/>
    <property type="evidence" value="ECO:0007669"/>
    <property type="project" value="InterPro"/>
</dbReference>
<comment type="similarity">
    <text evidence="2">Belongs to the cytochrome P450 family.</text>
</comment>
<protein>
    <recommendedName>
        <fullName evidence="10">Cytochrome P450</fullName>
    </recommendedName>
</protein>
<dbReference type="SUPFAM" id="SSF48264">
    <property type="entry name" value="Cytochrome P450"/>
    <property type="match status" value="1"/>
</dbReference>
<dbReference type="EMBL" id="JAVHJO010000009">
    <property type="protein sequence ID" value="KAK6537146.1"/>
    <property type="molecule type" value="Genomic_DNA"/>
</dbReference>
<evidence type="ECO:0000256" key="1">
    <source>
        <dbReference type="ARBA" id="ARBA00001971"/>
    </source>
</evidence>
<keyword evidence="7" id="KW-0472">Membrane</keyword>
<organism evidence="8 9">
    <name type="scientific">Orbilia ellipsospora</name>
    <dbReference type="NCBI Taxonomy" id="2528407"/>
    <lineage>
        <taxon>Eukaryota</taxon>
        <taxon>Fungi</taxon>
        <taxon>Dikarya</taxon>
        <taxon>Ascomycota</taxon>
        <taxon>Pezizomycotina</taxon>
        <taxon>Orbiliomycetes</taxon>
        <taxon>Orbiliales</taxon>
        <taxon>Orbiliaceae</taxon>
        <taxon>Orbilia</taxon>
    </lineage>
</organism>
<feature type="transmembrane region" description="Helical" evidence="7">
    <location>
        <begin position="322"/>
        <end position="344"/>
    </location>
</feature>
<dbReference type="GO" id="GO:0020037">
    <property type="term" value="F:heme binding"/>
    <property type="evidence" value="ECO:0007669"/>
    <property type="project" value="InterPro"/>
</dbReference>
<dbReference type="PRINTS" id="PR00465">
    <property type="entry name" value="EP450IV"/>
</dbReference>
<sequence length="527" mass="59995">MELSTSILGWLHSDGSLALGSTVFAVAIFSVVLYHRLVPSKDPRDPPLIPYTLPWLGSALSFTGDFVKFIKWIRQVMPPEIPYRLYMGGQTLYYINSPRLYAKVVRISKTMSFDLLEREIFVKIFEMEKKDLDRFCIGMHGMPPPPGMTKEEVDQIALAPTWMKQYHDNLPSGTASFEFATPKFSAEWQKHIQMITGENDETKISMRELLEHHFFWAASAVQFGPHMQEVAPGMAEQFWEFEAGFLKLFQDTPKWMLPGPIKARDEIIAGLERWIVQGEEHAPNVPDDVIWEEWWGSQILRQRVKLTREAGLSLRSQAAHQFGLLLALNANTIPAVSWMMIYILRNPDLIPRLREEAATAITLEPSLNIDFKTLIQLPLFVSVLRETLRLAVSNMTARVVTDDTELEGYILKKGRMVVAPSYALHLSPVFDNPEHPATEFWAERFMVEGSERAKLLNSWRPFAGGITYCPGRYLVSAELFSLVGMLILQFDMTLDEVNGTVQHTAGRGGTGAVRPDRDSYVTLKRRM</sequence>
<evidence type="ECO:0000256" key="7">
    <source>
        <dbReference type="SAM" id="Phobius"/>
    </source>
</evidence>
<comment type="caution">
    <text evidence="8">The sequence shown here is derived from an EMBL/GenBank/DDBJ whole genome shotgun (WGS) entry which is preliminary data.</text>
</comment>
<keyword evidence="7" id="KW-0812">Transmembrane</keyword>
<dbReference type="InterPro" id="IPR002403">
    <property type="entry name" value="Cyt_P450_E_grp-IV"/>
</dbReference>
<dbReference type="GO" id="GO:0008395">
    <property type="term" value="F:steroid hydroxylase activity"/>
    <property type="evidence" value="ECO:0007669"/>
    <property type="project" value="TreeGrafter"/>
</dbReference>
<dbReference type="GO" id="GO:0016705">
    <property type="term" value="F:oxidoreductase activity, acting on paired donors, with incorporation or reduction of molecular oxygen"/>
    <property type="evidence" value="ECO:0007669"/>
    <property type="project" value="InterPro"/>
</dbReference>
<keyword evidence="7" id="KW-1133">Transmembrane helix</keyword>
<evidence type="ECO:0000256" key="2">
    <source>
        <dbReference type="ARBA" id="ARBA00010617"/>
    </source>
</evidence>
<dbReference type="CDD" id="cd11040">
    <property type="entry name" value="CYP7_CYP8-like"/>
    <property type="match status" value="1"/>
</dbReference>
<evidence type="ECO:0000313" key="9">
    <source>
        <dbReference type="Proteomes" id="UP001365542"/>
    </source>
</evidence>
<proteinExistence type="inferred from homology"/>
<evidence type="ECO:0000256" key="4">
    <source>
        <dbReference type="ARBA" id="ARBA00022723"/>
    </source>
</evidence>
<dbReference type="InterPro" id="IPR036396">
    <property type="entry name" value="Cyt_P450_sf"/>
</dbReference>
<dbReference type="InterPro" id="IPR050529">
    <property type="entry name" value="CYP450_sterol_14alpha_dmase"/>
</dbReference>
<keyword evidence="9" id="KW-1185">Reference proteome</keyword>
<evidence type="ECO:0008006" key="10">
    <source>
        <dbReference type="Google" id="ProtNLM"/>
    </source>
</evidence>
<dbReference type="Proteomes" id="UP001365542">
    <property type="component" value="Unassembled WGS sequence"/>
</dbReference>
<dbReference type="Gene3D" id="1.10.630.10">
    <property type="entry name" value="Cytochrome P450"/>
    <property type="match status" value="1"/>
</dbReference>
<keyword evidence="3 6" id="KW-0349">Heme</keyword>
<evidence type="ECO:0000256" key="3">
    <source>
        <dbReference type="ARBA" id="ARBA00022617"/>
    </source>
</evidence>
<keyword evidence="5 6" id="KW-0408">Iron</keyword>
<evidence type="ECO:0000313" key="8">
    <source>
        <dbReference type="EMBL" id="KAK6537146.1"/>
    </source>
</evidence>
<gene>
    <name evidence="8" type="ORF">TWF694_011344</name>
</gene>
<dbReference type="AlphaFoldDB" id="A0AAV9X674"/>
<dbReference type="InterPro" id="IPR001128">
    <property type="entry name" value="Cyt_P450"/>
</dbReference>
<evidence type="ECO:0000256" key="5">
    <source>
        <dbReference type="ARBA" id="ARBA00023004"/>
    </source>
</evidence>
<keyword evidence="4 6" id="KW-0479">Metal-binding</keyword>
<accession>A0AAV9X674</accession>
<evidence type="ECO:0000256" key="6">
    <source>
        <dbReference type="PIRSR" id="PIRSR602403-1"/>
    </source>
</evidence>
<name>A0AAV9X674_9PEZI</name>
<dbReference type="Pfam" id="PF00067">
    <property type="entry name" value="p450"/>
    <property type="match status" value="1"/>
</dbReference>
<reference evidence="8 9" key="1">
    <citation type="submission" date="2019-10" db="EMBL/GenBank/DDBJ databases">
        <authorList>
            <person name="Palmer J.M."/>
        </authorList>
    </citation>
    <scope>NUCLEOTIDE SEQUENCE [LARGE SCALE GENOMIC DNA]</scope>
    <source>
        <strain evidence="8 9">TWF694</strain>
    </source>
</reference>
<feature type="transmembrane region" description="Helical" evidence="7">
    <location>
        <begin position="15"/>
        <end position="34"/>
    </location>
</feature>
<dbReference type="PANTHER" id="PTHR24304">
    <property type="entry name" value="CYTOCHROME P450 FAMILY 7"/>
    <property type="match status" value="1"/>
</dbReference>
<feature type="binding site" description="axial binding residue" evidence="6">
    <location>
        <position position="469"/>
    </location>
    <ligand>
        <name>heme</name>
        <dbReference type="ChEBI" id="CHEBI:30413"/>
    </ligand>
    <ligandPart>
        <name>Fe</name>
        <dbReference type="ChEBI" id="CHEBI:18248"/>
    </ligandPart>
</feature>